<dbReference type="SUPFAM" id="SSF56519">
    <property type="entry name" value="Penicillin binding protein dimerisation domain"/>
    <property type="match status" value="1"/>
</dbReference>
<evidence type="ECO:0000259" key="4">
    <source>
        <dbReference type="Pfam" id="PF00905"/>
    </source>
</evidence>
<dbReference type="InterPro" id="IPR050515">
    <property type="entry name" value="Beta-lactam/transpept"/>
</dbReference>
<dbReference type="GO" id="GO:0005886">
    <property type="term" value="C:plasma membrane"/>
    <property type="evidence" value="ECO:0007669"/>
    <property type="project" value="TreeGrafter"/>
</dbReference>
<dbReference type="InterPro" id="IPR036138">
    <property type="entry name" value="PBP_dimer_sf"/>
</dbReference>
<keyword evidence="6" id="KW-1185">Reference proteome</keyword>
<keyword evidence="2 3" id="KW-0472">Membrane</keyword>
<dbReference type="AlphaFoldDB" id="A0A511N6Y3"/>
<dbReference type="Gene3D" id="3.90.1310.10">
    <property type="entry name" value="Penicillin-binding protein 2a (Domain 2)"/>
    <property type="match status" value="1"/>
</dbReference>
<dbReference type="EMBL" id="BJXB01000019">
    <property type="protein sequence ID" value="GEM48216.1"/>
    <property type="molecule type" value="Genomic_DNA"/>
</dbReference>
<protein>
    <submittedName>
        <fullName evidence="5">Penicillin-binding protein 2</fullName>
    </submittedName>
</protein>
<dbReference type="PANTHER" id="PTHR30627:SF1">
    <property type="entry name" value="PEPTIDOGLYCAN D,D-TRANSPEPTIDASE FTSI"/>
    <property type="match status" value="1"/>
</dbReference>
<sequence length="462" mass="52340">MELKRIKIRSRVLLGFSIFMFMILVIAYAKLEWHMPTQPMLDPDVLRGRILTEDGTILAQTIRGENYGEVKRIYPQKTLAGQLIGVMGKDRGLTGLELFYEEELRSGRDVVVSIDPWVQSILESHLHKQATENMGEYGSAVVLDTHTGKILAAASWPTFDPNKWREYPDFQKQWQNRPFMDTYEPGSVVKALTIASVLNDGRLTPNTWFDTPMARRVGGATIHDSVFHPPRLDTRHVLRYSSNVGISHMVEDYSNEQMYNYFKAYGIGQEVPLENIPTQDGILYNWKNWKLIQKVNMGFGQGLTTTTLQMAAAYNVIANEGRYIAPYLVSKDRIREEREVLRPETARTMRNMLRSVIEEGIPTAASVPGYQLGGKTGTAQVVVNGRYSSEIYNSVFAGFFPSNQPRVTMVVMVHGAKKNHHGSQLAAPIFRDVAAEMLSAWGLPPEWKVMEEQKEARKNPNP</sequence>
<reference evidence="5 6" key="1">
    <citation type="submission" date="2019-07" db="EMBL/GenBank/DDBJ databases">
        <title>Whole genome shotgun sequence of Deinococcus cellulosilyticus NBRC 106333.</title>
        <authorList>
            <person name="Hosoyama A."/>
            <person name="Uohara A."/>
            <person name="Ohji S."/>
            <person name="Ichikawa N."/>
        </authorList>
    </citation>
    <scope>NUCLEOTIDE SEQUENCE [LARGE SCALE GENOMIC DNA]</scope>
    <source>
        <strain evidence="5 6">NBRC 106333</strain>
    </source>
</reference>
<dbReference type="Proteomes" id="UP000321306">
    <property type="component" value="Unassembled WGS sequence"/>
</dbReference>
<feature type="domain" description="Penicillin-binding protein transpeptidase" evidence="4">
    <location>
        <begin position="138"/>
        <end position="433"/>
    </location>
</feature>
<keyword evidence="3" id="KW-0812">Transmembrane</keyword>
<comment type="caution">
    <text evidence="5">The sequence shown here is derived from an EMBL/GenBank/DDBJ whole genome shotgun (WGS) entry which is preliminary data.</text>
</comment>
<gene>
    <name evidence="5" type="ORF">DC3_38510</name>
</gene>
<dbReference type="PANTHER" id="PTHR30627">
    <property type="entry name" value="PEPTIDOGLYCAN D,D-TRANSPEPTIDASE"/>
    <property type="match status" value="1"/>
</dbReference>
<dbReference type="Gene3D" id="3.40.710.10">
    <property type="entry name" value="DD-peptidase/beta-lactamase superfamily"/>
    <property type="match status" value="1"/>
</dbReference>
<evidence type="ECO:0000256" key="3">
    <source>
        <dbReference type="SAM" id="Phobius"/>
    </source>
</evidence>
<dbReference type="OrthoDB" id="9770103at2"/>
<dbReference type="InterPro" id="IPR001460">
    <property type="entry name" value="PCN-bd_Tpept"/>
</dbReference>
<accession>A0A511N6Y3</accession>
<dbReference type="Gene3D" id="3.30.450.330">
    <property type="match status" value="1"/>
</dbReference>
<proteinExistence type="predicted"/>
<dbReference type="InterPro" id="IPR012338">
    <property type="entry name" value="Beta-lactam/transpept-like"/>
</dbReference>
<evidence type="ECO:0000256" key="1">
    <source>
        <dbReference type="ARBA" id="ARBA00004370"/>
    </source>
</evidence>
<dbReference type="GO" id="GO:0008658">
    <property type="term" value="F:penicillin binding"/>
    <property type="evidence" value="ECO:0007669"/>
    <property type="project" value="InterPro"/>
</dbReference>
<dbReference type="SUPFAM" id="SSF56601">
    <property type="entry name" value="beta-lactamase/transpeptidase-like"/>
    <property type="match status" value="1"/>
</dbReference>
<dbReference type="RefSeq" id="WP_146887120.1">
    <property type="nucleotide sequence ID" value="NZ_BJXB01000019.1"/>
</dbReference>
<evidence type="ECO:0000313" key="6">
    <source>
        <dbReference type="Proteomes" id="UP000321306"/>
    </source>
</evidence>
<dbReference type="Pfam" id="PF00905">
    <property type="entry name" value="Transpeptidase"/>
    <property type="match status" value="1"/>
</dbReference>
<evidence type="ECO:0000256" key="2">
    <source>
        <dbReference type="ARBA" id="ARBA00023136"/>
    </source>
</evidence>
<evidence type="ECO:0000313" key="5">
    <source>
        <dbReference type="EMBL" id="GEM48216.1"/>
    </source>
</evidence>
<organism evidence="5 6">
    <name type="scientific">Deinococcus cellulosilyticus (strain DSM 18568 / NBRC 106333 / KACC 11606 / 5516J-15)</name>
    <dbReference type="NCBI Taxonomy" id="1223518"/>
    <lineage>
        <taxon>Bacteria</taxon>
        <taxon>Thermotogati</taxon>
        <taxon>Deinococcota</taxon>
        <taxon>Deinococci</taxon>
        <taxon>Deinococcales</taxon>
        <taxon>Deinococcaceae</taxon>
        <taxon>Deinococcus</taxon>
    </lineage>
</organism>
<feature type="transmembrane region" description="Helical" evidence="3">
    <location>
        <begin position="12"/>
        <end position="31"/>
    </location>
</feature>
<comment type="subcellular location">
    <subcellularLocation>
        <location evidence="1">Membrane</location>
    </subcellularLocation>
</comment>
<dbReference type="GO" id="GO:0071555">
    <property type="term" value="P:cell wall organization"/>
    <property type="evidence" value="ECO:0007669"/>
    <property type="project" value="TreeGrafter"/>
</dbReference>
<name>A0A511N6Y3_DEIC1</name>
<keyword evidence="3" id="KW-1133">Transmembrane helix</keyword>